<dbReference type="Proteomes" id="UP001642483">
    <property type="component" value="Unassembled WGS sequence"/>
</dbReference>
<reference evidence="1 2" key="1">
    <citation type="submission" date="2024-02" db="EMBL/GenBank/DDBJ databases">
        <authorList>
            <person name="Daric V."/>
            <person name="Darras S."/>
        </authorList>
    </citation>
    <scope>NUCLEOTIDE SEQUENCE [LARGE SCALE GENOMIC DNA]</scope>
</reference>
<evidence type="ECO:0000313" key="1">
    <source>
        <dbReference type="EMBL" id="CAK8697534.1"/>
    </source>
</evidence>
<comment type="caution">
    <text evidence="1">The sequence shown here is derived from an EMBL/GenBank/DDBJ whole genome shotgun (WGS) entry which is preliminary data.</text>
</comment>
<name>A0ABP0H3G0_CLALP</name>
<evidence type="ECO:0000313" key="2">
    <source>
        <dbReference type="Proteomes" id="UP001642483"/>
    </source>
</evidence>
<gene>
    <name evidence="1" type="ORF">CVLEPA_LOCUS30741</name>
</gene>
<dbReference type="EMBL" id="CAWYQH010000163">
    <property type="protein sequence ID" value="CAK8697534.1"/>
    <property type="molecule type" value="Genomic_DNA"/>
</dbReference>
<keyword evidence="2" id="KW-1185">Reference proteome</keyword>
<accession>A0ABP0H3G0</accession>
<protein>
    <submittedName>
        <fullName evidence="1">Uncharacterized protein</fullName>
    </submittedName>
</protein>
<organism evidence="1 2">
    <name type="scientific">Clavelina lepadiformis</name>
    <name type="common">Light-bulb sea squirt</name>
    <name type="synonym">Ascidia lepadiformis</name>
    <dbReference type="NCBI Taxonomy" id="159417"/>
    <lineage>
        <taxon>Eukaryota</taxon>
        <taxon>Metazoa</taxon>
        <taxon>Chordata</taxon>
        <taxon>Tunicata</taxon>
        <taxon>Ascidiacea</taxon>
        <taxon>Aplousobranchia</taxon>
        <taxon>Clavelinidae</taxon>
        <taxon>Clavelina</taxon>
    </lineage>
</organism>
<proteinExistence type="predicted"/>
<sequence length="113" mass="12735">MTPQDFLESVTDDDPRRINFFQFEYLLASCWGAPTLDKLEDTCRLLMVLRQVPKTRLESSRKITNNGRISEISCEDCPTSSGHKVWAASCKIKTLGKLDPVYDGVTSHDPAVK</sequence>